<dbReference type="PANTHER" id="PTHR32552">
    <property type="entry name" value="FERRICHROME IRON RECEPTOR-RELATED"/>
    <property type="match status" value="1"/>
</dbReference>
<dbReference type="EMBL" id="FRAS01000007">
    <property type="protein sequence ID" value="SHK85882.1"/>
    <property type="molecule type" value="Genomic_DNA"/>
</dbReference>
<comment type="subcellular location">
    <subcellularLocation>
        <location evidence="1">Cell outer membrane</location>
        <topology evidence="1">Multi-pass membrane protein</topology>
    </subcellularLocation>
</comment>
<dbReference type="Pfam" id="PF07715">
    <property type="entry name" value="Plug"/>
    <property type="match status" value="1"/>
</dbReference>
<evidence type="ECO:0000313" key="16">
    <source>
        <dbReference type="EMBL" id="SHK85882.1"/>
    </source>
</evidence>
<evidence type="ECO:0000256" key="6">
    <source>
        <dbReference type="ARBA" id="ARBA00022729"/>
    </source>
</evidence>
<evidence type="ECO:0000256" key="11">
    <source>
        <dbReference type="ARBA" id="ARBA00023237"/>
    </source>
</evidence>
<evidence type="ECO:0000256" key="5">
    <source>
        <dbReference type="ARBA" id="ARBA00022692"/>
    </source>
</evidence>
<protein>
    <submittedName>
        <fullName evidence="16">Iron complex outermembrane recepter protein</fullName>
    </submittedName>
</protein>
<evidence type="ECO:0000313" key="17">
    <source>
        <dbReference type="Proteomes" id="UP000183947"/>
    </source>
</evidence>
<feature type="domain" description="TonB-dependent receptor plug" evidence="15">
    <location>
        <begin position="42"/>
        <end position="149"/>
    </location>
</feature>
<feature type="domain" description="TonB-dependent receptor-like beta-barrel" evidence="14">
    <location>
        <begin position="158"/>
        <end position="627"/>
    </location>
</feature>
<dbReference type="InterPro" id="IPR037066">
    <property type="entry name" value="Plug_dom_sf"/>
</dbReference>
<dbReference type="Proteomes" id="UP000183947">
    <property type="component" value="Unassembled WGS sequence"/>
</dbReference>
<dbReference type="InterPro" id="IPR036942">
    <property type="entry name" value="Beta-barrel_TonB_sf"/>
</dbReference>
<accession>A0A1M6VWK2</accession>
<dbReference type="AlphaFoldDB" id="A0A1M6VWK2"/>
<organism evidence="16 17">
    <name type="scientific">Hymenobacter psychrotolerans DSM 18569</name>
    <dbReference type="NCBI Taxonomy" id="1121959"/>
    <lineage>
        <taxon>Bacteria</taxon>
        <taxon>Pseudomonadati</taxon>
        <taxon>Bacteroidota</taxon>
        <taxon>Cytophagia</taxon>
        <taxon>Cytophagales</taxon>
        <taxon>Hymenobacteraceae</taxon>
        <taxon>Hymenobacter</taxon>
    </lineage>
</organism>
<dbReference type="InterPro" id="IPR000531">
    <property type="entry name" value="Beta-barrel_TonB"/>
</dbReference>
<keyword evidence="9 12" id="KW-0798">TonB box</keyword>
<dbReference type="OrthoDB" id="9761152at2"/>
<proteinExistence type="inferred from homology"/>
<dbReference type="GO" id="GO:0009279">
    <property type="term" value="C:cell outer membrane"/>
    <property type="evidence" value="ECO:0007669"/>
    <property type="project" value="UniProtKB-SubCell"/>
</dbReference>
<evidence type="ECO:0000256" key="1">
    <source>
        <dbReference type="ARBA" id="ARBA00004571"/>
    </source>
</evidence>
<evidence type="ECO:0000256" key="10">
    <source>
        <dbReference type="ARBA" id="ARBA00023136"/>
    </source>
</evidence>
<keyword evidence="3" id="KW-1134">Transmembrane beta strand</keyword>
<feature type="signal peptide" evidence="13">
    <location>
        <begin position="1"/>
        <end position="19"/>
    </location>
</feature>
<dbReference type="Pfam" id="PF00593">
    <property type="entry name" value="TonB_dep_Rec_b-barrel"/>
    <property type="match status" value="1"/>
</dbReference>
<evidence type="ECO:0000256" key="9">
    <source>
        <dbReference type="ARBA" id="ARBA00023077"/>
    </source>
</evidence>
<dbReference type="GO" id="GO:0015344">
    <property type="term" value="F:siderophore uptake transmembrane transporter activity"/>
    <property type="evidence" value="ECO:0007669"/>
    <property type="project" value="TreeGrafter"/>
</dbReference>
<gene>
    <name evidence="16" type="ORF">SAMN02746009_01676</name>
</gene>
<keyword evidence="6 13" id="KW-0732">Signal</keyword>
<evidence type="ECO:0000259" key="14">
    <source>
        <dbReference type="Pfam" id="PF00593"/>
    </source>
</evidence>
<evidence type="ECO:0000256" key="3">
    <source>
        <dbReference type="ARBA" id="ARBA00022452"/>
    </source>
</evidence>
<evidence type="ECO:0000256" key="4">
    <source>
        <dbReference type="ARBA" id="ARBA00022496"/>
    </source>
</evidence>
<comment type="similarity">
    <text evidence="12">Belongs to the TonB-dependent receptor family.</text>
</comment>
<keyword evidence="2" id="KW-0813">Transport</keyword>
<keyword evidence="10 12" id="KW-0472">Membrane</keyword>
<feature type="chain" id="PRO_5012545380" evidence="13">
    <location>
        <begin position="20"/>
        <end position="662"/>
    </location>
</feature>
<reference evidence="17" key="1">
    <citation type="submission" date="2016-11" db="EMBL/GenBank/DDBJ databases">
        <authorList>
            <person name="Varghese N."/>
            <person name="Submissions S."/>
        </authorList>
    </citation>
    <scope>NUCLEOTIDE SEQUENCE [LARGE SCALE GENOMIC DNA]</scope>
    <source>
        <strain evidence="17">DSM 18569</strain>
    </source>
</reference>
<keyword evidence="17" id="KW-1185">Reference proteome</keyword>
<dbReference type="InterPro" id="IPR012910">
    <property type="entry name" value="Plug_dom"/>
</dbReference>
<dbReference type="InterPro" id="IPR039426">
    <property type="entry name" value="TonB-dep_rcpt-like"/>
</dbReference>
<evidence type="ECO:0000256" key="13">
    <source>
        <dbReference type="SAM" id="SignalP"/>
    </source>
</evidence>
<keyword evidence="11" id="KW-0998">Cell outer membrane</keyword>
<keyword evidence="5" id="KW-0812">Transmembrane</keyword>
<evidence type="ECO:0000256" key="12">
    <source>
        <dbReference type="RuleBase" id="RU003357"/>
    </source>
</evidence>
<evidence type="ECO:0000256" key="8">
    <source>
        <dbReference type="ARBA" id="ARBA00023065"/>
    </source>
</evidence>
<evidence type="ECO:0000259" key="15">
    <source>
        <dbReference type="Pfam" id="PF07715"/>
    </source>
</evidence>
<keyword evidence="7" id="KW-0408">Iron</keyword>
<name>A0A1M6VWK2_9BACT</name>
<dbReference type="Gene3D" id="2.40.170.20">
    <property type="entry name" value="TonB-dependent receptor, beta-barrel domain"/>
    <property type="match status" value="1"/>
</dbReference>
<dbReference type="PANTHER" id="PTHR32552:SF68">
    <property type="entry name" value="FERRICHROME OUTER MEMBRANE TRANSPORTER_PHAGE RECEPTOR"/>
    <property type="match status" value="1"/>
</dbReference>
<evidence type="ECO:0000256" key="2">
    <source>
        <dbReference type="ARBA" id="ARBA00022448"/>
    </source>
</evidence>
<keyword evidence="8" id="KW-0406">Ion transport</keyword>
<keyword evidence="4" id="KW-0410">Iron transport</keyword>
<evidence type="ECO:0000256" key="7">
    <source>
        <dbReference type="ARBA" id="ARBA00023004"/>
    </source>
</evidence>
<dbReference type="Gene3D" id="2.170.130.10">
    <property type="entry name" value="TonB-dependent receptor, plug domain"/>
    <property type="match status" value="1"/>
</dbReference>
<dbReference type="SUPFAM" id="SSF56935">
    <property type="entry name" value="Porins"/>
    <property type="match status" value="1"/>
</dbReference>
<sequence length="662" mass="73668">MKYLLLPFPILLFSAATHAQTTSDTVRALPGVLVTYQAEKLTPITFQNLSGEALQKRSVGQEPSFLLTEMTPNVTAYSDAGSTQGYAYFRLRGIDQTRINITLDGMPLNEPEDQGAYFSNYPDLFNSVSRVQVQRGVGTSQNGTASYGGSVQLFSPGLQDSARTTLGGGYGSFNSFRLFGEYASGVRNGKALYVRASQLHSDGYRSRSSNTSRSVFLSGGLMRDKTSWKLNVVAGQQRNQLAWLGVPDSVLRENRRANVNGPENDQFTQGLVQLQNIWQPSATSTITSSVYGSGLRGGYDFDLNAFIGLPSTAELYRYDFRSGWLGAYTTYARRTQRLTWTSGLQASTYRRRHLGSEKALGELYRNTGRKQEASAFSKLEYRLRRFTLFADAQVRTTTFDYNGSVPFPAINWRFFNPKAGLSFAAADNTTLYYSIGRTSREPTRNDLFGGNDDLLADDQGRPALASQTPESVVDQELGVRHQAGPLQLELNAYYMDFQNEIVLNGNFGPNGLALTNKAESSLRTGLEASVRYQLTPRLLLTNNSAVNYSRIREQREEFKPVLTPALILNQEAACQAGPWLLAVQGRYQSRSFIDFANSAAVGDYVLLNARVQYARRNWQLTLFGNNLTNARYYTNGYVETNGTRKLFVQAPANVYVDVQYSF</sequence>
<dbReference type="STRING" id="1121959.SAMN02746009_01676"/>